<evidence type="ECO:0000256" key="6">
    <source>
        <dbReference type="ARBA" id="ARBA00034617"/>
    </source>
</evidence>
<dbReference type="Gene3D" id="3.40.50.300">
    <property type="entry name" value="P-loop containing nucleotide triphosphate hydrolases"/>
    <property type="match status" value="2"/>
</dbReference>
<keyword evidence="5" id="KW-0413">Isomerase</keyword>
<dbReference type="EMBL" id="FNEK01000088">
    <property type="protein sequence ID" value="SDL48067.1"/>
    <property type="molecule type" value="Genomic_DNA"/>
</dbReference>
<keyword evidence="4 9" id="KW-0067">ATP-binding</keyword>
<gene>
    <name evidence="11" type="ORF">SAMN04488026_10883</name>
</gene>
<keyword evidence="1 9" id="KW-0547">Nucleotide-binding</keyword>
<keyword evidence="2 9" id="KW-0378">Hydrolase</keyword>
<dbReference type="InterPro" id="IPR014017">
    <property type="entry name" value="DNA_helicase_UvrD-like_C"/>
</dbReference>
<dbReference type="AlphaFoldDB" id="A0A1G9KEA9"/>
<keyword evidence="12" id="KW-1185">Reference proteome</keyword>
<dbReference type="SUPFAM" id="SSF52540">
    <property type="entry name" value="P-loop containing nucleoside triphosphate hydrolases"/>
    <property type="match status" value="1"/>
</dbReference>
<dbReference type="InterPro" id="IPR035093">
    <property type="entry name" value="RelE/ParE_toxin_dom_sf"/>
</dbReference>
<evidence type="ECO:0000256" key="5">
    <source>
        <dbReference type="ARBA" id="ARBA00023235"/>
    </source>
</evidence>
<dbReference type="Pfam" id="PF00580">
    <property type="entry name" value="UvrD-helicase"/>
    <property type="match status" value="1"/>
</dbReference>
<evidence type="ECO:0000256" key="4">
    <source>
        <dbReference type="ARBA" id="ARBA00022840"/>
    </source>
</evidence>
<evidence type="ECO:0000256" key="2">
    <source>
        <dbReference type="ARBA" id="ARBA00022801"/>
    </source>
</evidence>
<dbReference type="GO" id="GO:0003677">
    <property type="term" value="F:DNA binding"/>
    <property type="evidence" value="ECO:0007669"/>
    <property type="project" value="InterPro"/>
</dbReference>
<feature type="binding site" evidence="9">
    <location>
        <begin position="248"/>
        <end position="255"/>
    </location>
    <ligand>
        <name>ATP</name>
        <dbReference type="ChEBI" id="CHEBI:30616"/>
    </ligand>
</feature>
<dbReference type="GO" id="GO:0005524">
    <property type="term" value="F:ATP binding"/>
    <property type="evidence" value="ECO:0007669"/>
    <property type="project" value="UniProtKB-UniRule"/>
</dbReference>
<dbReference type="STRING" id="571298.SAMN04488026_10883"/>
<dbReference type="GO" id="GO:0000725">
    <property type="term" value="P:recombinational repair"/>
    <property type="evidence" value="ECO:0007669"/>
    <property type="project" value="TreeGrafter"/>
</dbReference>
<evidence type="ECO:0000256" key="9">
    <source>
        <dbReference type="PROSITE-ProRule" id="PRU00560"/>
    </source>
</evidence>
<dbReference type="OrthoDB" id="7211215at2"/>
<dbReference type="PROSITE" id="PS51198">
    <property type="entry name" value="UVRD_HELICASE_ATP_BIND"/>
    <property type="match status" value="1"/>
</dbReference>
<dbReference type="InterPro" id="IPR000212">
    <property type="entry name" value="DNA_helicase_UvrD/REP"/>
</dbReference>
<proteinExistence type="predicted"/>
<dbReference type="GO" id="GO:0016887">
    <property type="term" value="F:ATP hydrolysis activity"/>
    <property type="evidence" value="ECO:0007669"/>
    <property type="project" value="RHEA"/>
</dbReference>
<dbReference type="InterPro" id="IPR014016">
    <property type="entry name" value="UvrD-like_ATP-bd"/>
</dbReference>
<evidence type="ECO:0000313" key="12">
    <source>
        <dbReference type="Proteomes" id="UP000199382"/>
    </source>
</evidence>
<evidence type="ECO:0000256" key="3">
    <source>
        <dbReference type="ARBA" id="ARBA00022806"/>
    </source>
</evidence>
<dbReference type="Proteomes" id="UP000199382">
    <property type="component" value="Unassembled WGS sequence"/>
</dbReference>
<dbReference type="PANTHER" id="PTHR11070:SF45">
    <property type="entry name" value="DNA 3'-5' HELICASE"/>
    <property type="match status" value="1"/>
</dbReference>
<dbReference type="GO" id="GO:0043138">
    <property type="term" value="F:3'-5' DNA helicase activity"/>
    <property type="evidence" value="ECO:0007669"/>
    <property type="project" value="UniProtKB-EC"/>
</dbReference>
<evidence type="ECO:0000259" key="10">
    <source>
        <dbReference type="PROSITE" id="PS51198"/>
    </source>
</evidence>
<dbReference type="SUPFAM" id="SSF143011">
    <property type="entry name" value="RelE-like"/>
    <property type="match status" value="1"/>
</dbReference>
<reference evidence="11 12" key="1">
    <citation type="submission" date="2016-10" db="EMBL/GenBank/DDBJ databases">
        <authorList>
            <person name="de Groot N.N."/>
        </authorList>
    </citation>
    <scope>NUCLEOTIDE SEQUENCE [LARGE SCALE GENOMIC DNA]</scope>
    <source>
        <strain evidence="11 12">DSM 25294</strain>
    </source>
</reference>
<dbReference type="RefSeq" id="WP_093163671.1">
    <property type="nucleotide sequence ID" value="NZ_FNEK01000088.1"/>
</dbReference>
<evidence type="ECO:0000313" key="11">
    <source>
        <dbReference type="EMBL" id="SDL48067.1"/>
    </source>
</evidence>
<name>A0A1G9KEA9_9RHOB</name>
<evidence type="ECO:0000256" key="1">
    <source>
        <dbReference type="ARBA" id="ARBA00022741"/>
    </source>
</evidence>
<comment type="catalytic activity">
    <reaction evidence="8">
        <text>ATP + H2O = ADP + phosphate + H(+)</text>
        <dbReference type="Rhea" id="RHEA:13065"/>
        <dbReference type="ChEBI" id="CHEBI:15377"/>
        <dbReference type="ChEBI" id="CHEBI:15378"/>
        <dbReference type="ChEBI" id="CHEBI:30616"/>
        <dbReference type="ChEBI" id="CHEBI:43474"/>
        <dbReference type="ChEBI" id="CHEBI:456216"/>
        <dbReference type="EC" id="5.6.2.4"/>
    </reaction>
</comment>
<dbReference type="GO" id="GO:0005829">
    <property type="term" value="C:cytosol"/>
    <property type="evidence" value="ECO:0007669"/>
    <property type="project" value="TreeGrafter"/>
</dbReference>
<dbReference type="InterPro" id="IPR027417">
    <property type="entry name" value="P-loop_NTPase"/>
</dbReference>
<comment type="catalytic activity">
    <reaction evidence="6">
        <text>Couples ATP hydrolysis with the unwinding of duplex DNA by translocating in the 3'-5' direction.</text>
        <dbReference type="EC" id="5.6.2.4"/>
    </reaction>
</comment>
<sequence>MTLIISDSFTDSLGKLTNQEQAAVKQTAFDLQVDPSNPGLSFHRVDRAKDKDFWTVRVNRDIRIVVHKRGGSMLLAYVDHHDDAYKWAERRRLEVHPRTGAAQIVEIRERVENIVVKRIVEEAVRKPALLAAETDEALLDCGVPEDWFDDVRRATEDTILDVAGFLPAEASEAILNLAVGIRPETPAVVPVENPFEHPDAQRRFRTLENQDELRHAMDEPWEKWTVFLHPAQREFVTRNFNGPARVIGSAGTGKTVVALHRAVRLAREGGRVLLTTFNEALARALKTKLARLLGNDKSLPGTIVIQNMLSTGIELYEANIGDVSLAGAGQVGKFLEEALAASETPLSVGFVNDEWNLIIDGRNVRSSEDYATVSRTGRRVRMASSKRDATWGVFEAMRKRLDDANLKTRAGMFYELADVFRDGTEAPFDHVIVDEAQDVSEAELTCLAAIAGDRPNGLFFAGDIGQRIFRPAFSWKSVGVEIQGRSRSLKVNYRTSHQIRKTTDVLLPEKLTEVDGQEENRTGVVSVFEGPDPTIRAFDDPDIESDAVSNWLSQRCGDDIQPHEIGVIVRSVEQFERAIQAIENAGHTHHELSGMSASVHGKIGLATMHLAKGLEFRAVVVMACDDGIVPFEDRIQSARDEVALEEVFATERHLLYVACTRARDHLLVTGVEPVSEFLDDLVR</sequence>
<protein>
    <recommendedName>
        <fullName evidence="7">DNA 3'-5' helicase</fullName>
        <ecNumber evidence="7">5.6.2.4</ecNumber>
    </recommendedName>
</protein>
<dbReference type="Pfam" id="PF13361">
    <property type="entry name" value="UvrD_C"/>
    <property type="match status" value="1"/>
</dbReference>
<dbReference type="PANTHER" id="PTHR11070">
    <property type="entry name" value="UVRD / RECB / PCRA DNA HELICASE FAMILY MEMBER"/>
    <property type="match status" value="1"/>
</dbReference>
<keyword evidence="3 9" id="KW-0347">Helicase</keyword>
<feature type="domain" description="UvrD-like helicase ATP-binding" evidence="10">
    <location>
        <begin position="227"/>
        <end position="496"/>
    </location>
</feature>
<evidence type="ECO:0000256" key="8">
    <source>
        <dbReference type="ARBA" id="ARBA00048988"/>
    </source>
</evidence>
<organism evidence="11 12">
    <name type="scientific">Aliiruegeria lutimaris</name>
    <dbReference type="NCBI Taxonomy" id="571298"/>
    <lineage>
        <taxon>Bacteria</taxon>
        <taxon>Pseudomonadati</taxon>
        <taxon>Pseudomonadota</taxon>
        <taxon>Alphaproteobacteria</taxon>
        <taxon>Rhodobacterales</taxon>
        <taxon>Roseobacteraceae</taxon>
        <taxon>Aliiruegeria</taxon>
    </lineage>
</organism>
<dbReference type="Gene3D" id="3.30.2310.20">
    <property type="entry name" value="RelE-like"/>
    <property type="match status" value="1"/>
</dbReference>
<accession>A0A1G9KEA9</accession>
<evidence type="ECO:0000256" key="7">
    <source>
        <dbReference type="ARBA" id="ARBA00034808"/>
    </source>
</evidence>
<dbReference type="EC" id="5.6.2.4" evidence="7"/>